<dbReference type="PANTHER" id="PTHR34229">
    <property type="entry name" value="METAL TRANSPORT PROTEIN HI_1621-RELATED"/>
    <property type="match status" value="1"/>
</dbReference>
<feature type="transmembrane region" description="Helical" evidence="7">
    <location>
        <begin position="35"/>
        <end position="54"/>
    </location>
</feature>
<dbReference type="InterPro" id="IPR002751">
    <property type="entry name" value="CbiM/NikMN"/>
</dbReference>
<dbReference type="Pfam" id="PF01891">
    <property type="entry name" value="CbiM"/>
    <property type="match status" value="1"/>
</dbReference>
<keyword evidence="9" id="KW-1185">Reference proteome</keyword>
<feature type="transmembrane region" description="Helical" evidence="7">
    <location>
        <begin position="130"/>
        <end position="154"/>
    </location>
</feature>
<reference evidence="8 9" key="1">
    <citation type="submission" date="2019-08" db="EMBL/GenBank/DDBJ databases">
        <title>In-depth cultivation of the pig gut microbiome towards novel bacterial diversity and tailored functional studies.</title>
        <authorList>
            <person name="Wylensek D."/>
            <person name="Hitch T.C.A."/>
            <person name="Clavel T."/>
        </authorList>
    </citation>
    <scope>NUCLEOTIDE SEQUENCE [LARGE SCALE GENOMIC DNA]</scope>
    <source>
        <strain evidence="8 9">SM-530-WT-4B</strain>
    </source>
</reference>
<keyword evidence="3" id="KW-1003">Cell membrane</keyword>
<dbReference type="PANTHER" id="PTHR34229:SF1">
    <property type="entry name" value="METAL TRANSPORT PROTEIN HI_1621-RELATED"/>
    <property type="match status" value="1"/>
</dbReference>
<dbReference type="NCBIfam" id="NF004905">
    <property type="entry name" value="PRK06265.1-5"/>
    <property type="match status" value="1"/>
</dbReference>
<accession>A0A6L5YDB0</accession>
<feature type="transmembrane region" description="Helical" evidence="7">
    <location>
        <begin position="97"/>
        <end position="118"/>
    </location>
</feature>
<feature type="transmembrane region" description="Helical" evidence="7">
    <location>
        <begin position="166"/>
        <end position="189"/>
    </location>
</feature>
<gene>
    <name evidence="8" type="primary">cbiM</name>
    <name evidence="8" type="ORF">FYJ74_05725</name>
</gene>
<feature type="transmembrane region" description="Helical" evidence="7">
    <location>
        <begin position="66"/>
        <end position="91"/>
    </location>
</feature>
<dbReference type="AlphaFoldDB" id="A0A6L5YDB0"/>
<dbReference type="GO" id="GO:0000041">
    <property type="term" value="P:transition metal ion transport"/>
    <property type="evidence" value="ECO:0007669"/>
    <property type="project" value="InterPro"/>
</dbReference>
<evidence type="ECO:0000313" key="8">
    <source>
        <dbReference type="EMBL" id="MST55532.1"/>
    </source>
</evidence>
<dbReference type="GO" id="GO:0005886">
    <property type="term" value="C:plasma membrane"/>
    <property type="evidence" value="ECO:0007669"/>
    <property type="project" value="UniProtKB-SubCell"/>
</dbReference>
<evidence type="ECO:0000256" key="6">
    <source>
        <dbReference type="ARBA" id="ARBA00023136"/>
    </source>
</evidence>
<keyword evidence="2" id="KW-0813">Transport</keyword>
<comment type="subcellular location">
    <subcellularLocation>
        <location evidence="1">Cell membrane</location>
        <topology evidence="1">Multi-pass membrane protein</topology>
    </subcellularLocation>
</comment>
<evidence type="ECO:0000256" key="5">
    <source>
        <dbReference type="ARBA" id="ARBA00022989"/>
    </source>
</evidence>
<keyword evidence="6 7" id="KW-0472">Membrane</keyword>
<organism evidence="8 9">
    <name type="scientific">Pyramidobacter porci</name>
    <dbReference type="NCBI Taxonomy" id="2605789"/>
    <lineage>
        <taxon>Bacteria</taxon>
        <taxon>Thermotogati</taxon>
        <taxon>Synergistota</taxon>
        <taxon>Synergistia</taxon>
        <taxon>Synergistales</taxon>
        <taxon>Dethiosulfovibrionaceae</taxon>
        <taxon>Pyramidobacter</taxon>
    </lineage>
</organism>
<proteinExistence type="predicted"/>
<dbReference type="RefSeq" id="WP_154528630.1">
    <property type="nucleotide sequence ID" value="NZ_JAXDZJ010000121.1"/>
</dbReference>
<evidence type="ECO:0000256" key="3">
    <source>
        <dbReference type="ARBA" id="ARBA00022475"/>
    </source>
</evidence>
<evidence type="ECO:0000313" key="9">
    <source>
        <dbReference type="Proteomes" id="UP000473699"/>
    </source>
</evidence>
<evidence type="ECO:0000256" key="1">
    <source>
        <dbReference type="ARBA" id="ARBA00004651"/>
    </source>
</evidence>
<protein>
    <submittedName>
        <fullName evidence="8">Cobalt transporter CbiM</fullName>
    </submittedName>
</protein>
<evidence type="ECO:0000256" key="4">
    <source>
        <dbReference type="ARBA" id="ARBA00022692"/>
    </source>
</evidence>
<dbReference type="Gene3D" id="1.10.1760.20">
    <property type="match status" value="1"/>
</dbReference>
<dbReference type="Proteomes" id="UP000473699">
    <property type="component" value="Unassembled WGS sequence"/>
</dbReference>
<dbReference type="EMBL" id="VUNH01000005">
    <property type="protein sequence ID" value="MST55532.1"/>
    <property type="molecule type" value="Genomic_DNA"/>
</dbReference>
<evidence type="ECO:0000256" key="7">
    <source>
        <dbReference type="SAM" id="Phobius"/>
    </source>
</evidence>
<keyword evidence="4 7" id="KW-0812">Transmembrane</keyword>
<comment type="caution">
    <text evidence="8">The sequence shown here is derived from an EMBL/GenBank/DDBJ whole genome shotgun (WGS) entry which is preliminary data.</text>
</comment>
<evidence type="ECO:0000256" key="2">
    <source>
        <dbReference type="ARBA" id="ARBA00022448"/>
    </source>
</evidence>
<keyword evidence="5 7" id="KW-1133">Transmembrane helix</keyword>
<name>A0A6L5YDB0_9BACT</name>
<sequence length="202" mass="20829">MHISEGVLSTGALAAGWAITAAGTAVGLKKLKPERIVRVALLSSAFFLASLVNVKIGPSSTHLSLIAPMGLVLGWSTFPAVLVALLLQALLFHFGGLAVLGPNTVDVALPALSVYLIFARPIRRQSGAAAAVWAFAAGTLAVLLCAVGVGLFLGATDENFLGVAKVVFLAHVPVAFVEGAITAFMVAWLKKVSPEFLSGVDR</sequence>